<evidence type="ECO:0000313" key="12">
    <source>
        <dbReference type="RefSeq" id="XP_034249235.1"/>
    </source>
</evidence>
<dbReference type="GeneID" id="117650063"/>
<feature type="domain" description="C2H2-type" evidence="9">
    <location>
        <begin position="241"/>
        <end position="269"/>
    </location>
</feature>
<evidence type="ECO:0000256" key="4">
    <source>
        <dbReference type="ARBA" id="ARBA00022771"/>
    </source>
</evidence>
<feature type="compositionally biased region" description="Basic and acidic residues" evidence="8">
    <location>
        <begin position="369"/>
        <end position="380"/>
    </location>
</feature>
<dbReference type="InterPro" id="IPR050888">
    <property type="entry name" value="ZnF_C2H2-type_TF"/>
</dbReference>
<reference evidence="11 12" key="1">
    <citation type="submission" date="2025-04" db="UniProtKB">
        <authorList>
            <consortium name="RefSeq"/>
        </authorList>
    </citation>
    <scope>IDENTIFICATION</scope>
    <source>
        <tissue evidence="11 12">Total insect</tissue>
    </source>
</reference>
<gene>
    <name evidence="11 12" type="primary">LOC117650063</name>
</gene>
<dbReference type="GO" id="GO:0005634">
    <property type="term" value="C:nucleus"/>
    <property type="evidence" value="ECO:0007669"/>
    <property type="project" value="UniProtKB-SubCell"/>
</dbReference>
<feature type="region of interest" description="Disordered" evidence="8">
    <location>
        <begin position="107"/>
        <end position="134"/>
    </location>
</feature>
<feature type="domain" description="C2H2-type" evidence="9">
    <location>
        <begin position="269"/>
        <end position="292"/>
    </location>
</feature>
<proteinExistence type="predicted"/>
<organism evidence="12">
    <name type="scientific">Thrips palmi</name>
    <name type="common">Melon thrips</name>
    <dbReference type="NCBI Taxonomy" id="161013"/>
    <lineage>
        <taxon>Eukaryota</taxon>
        <taxon>Metazoa</taxon>
        <taxon>Ecdysozoa</taxon>
        <taxon>Arthropoda</taxon>
        <taxon>Hexapoda</taxon>
        <taxon>Insecta</taxon>
        <taxon>Pterygota</taxon>
        <taxon>Neoptera</taxon>
        <taxon>Paraneoptera</taxon>
        <taxon>Thysanoptera</taxon>
        <taxon>Terebrantia</taxon>
        <taxon>Thripoidea</taxon>
        <taxon>Thripidae</taxon>
        <taxon>Thrips</taxon>
    </lineage>
</organism>
<feature type="region of interest" description="Disordered" evidence="8">
    <location>
        <begin position="1"/>
        <end position="24"/>
    </location>
</feature>
<dbReference type="InterPro" id="IPR013087">
    <property type="entry name" value="Znf_C2H2_type"/>
</dbReference>
<feature type="compositionally biased region" description="Polar residues" evidence="8">
    <location>
        <begin position="381"/>
        <end position="391"/>
    </location>
</feature>
<keyword evidence="6" id="KW-0539">Nucleus</keyword>
<evidence type="ECO:0000256" key="6">
    <source>
        <dbReference type="ARBA" id="ARBA00023242"/>
    </source>
</evidence>
<comment type="subcellular location">
    <subcellularLocation>
        <location evidence="1">Nucleus</location>
    </subcellularLocation>
</comment>
<protein>
    <submittedName>
        <fullName evidence="11 12">Zinc finger and BTB domain-containing protein 17-like isoform X1</fullName>
    </submittedName>
</protein>
<evidence type="ECO:0000256" key="1">
    <source>
        <dbReference type="ARBA" id="ARBA00004123"/>
    </source>
</evidence>
<dbReference type="SMART" id="SM00355">
    <property type="entry name" value="ZnF_C2H2"/>
    <property type="match status" value="3"/>
</dbReference>
<evidence type="ECO:0000256" key="5">
    <source>
        <dbReference type="ARBA" id="ARBA00022833"/>
    </source>
</evidence>
<evidence type="ECO:0000256" key="8">
    <source>
        <dbReference type="SAM" id="MobiDB-lite"/>
    </source>
</evidence>
<dbReference type="KEGG" id="tpal:117650063"/>
<keyword evidence="3" id="KW-0677">Repeat</keyword>
<evidence type="ECO:0000313" key="11">
    <source>
        <dbReference type="RefSeq" id="XP_034249234.1"/>
    </source>
</evidence>
<dbReference type="PANTHER" id="PTHR24406">
    <property type="entry name" value="TRANSCRIPTIONAL REPRESSOR CTCFL-RELATED"/>
    <property type="match status" value="1"/>
</dbReference>
<dbReference type="PROSITE" id="PS50157">
    <property type="entry name" value="ZINC_FINGER_C2H2_2"/>
    <property type="match status" value="2"/>
</dbReference>
<name>A0A6P8ZVR9_THRPL</name>
<keyword evidence="2" id="KW-0479">Metal-binding</keyword>
<dbReference type="RefSeq" id="XP_034249234.1">
    <property type="nucleotide sequence ID" value="XM_034393343.1"/>
</dbReference>
<evidence type="ECO:0000259" key="9">
    <source>
        <dbReference type="PROSITE" id="PS50157"/>
    </source>
</evidence>
<evidence type="ECO:0000256" key="7">
    <source>
        <dbReference type="PROSITE-ProRule" id="PRU00042"/>
    </source>
</evidence>
<keyword evidence="5" id="KW-0862">Zinc</keyword>
<dbReference type="SUPFAM" id="SSF57667">
    <property type="entry name" value="beta-beta-alpha zinc fingers"/>
    <property type="match status" value="1"/>
</dbReference>
<keyword evidence="4 7" id="KW-0863">Zinc-finger</keyword>
<dbReference type="GO" id="GO:0008270">
    <property type="term" value="F:zinc ion binding"/>
    <property type="evidence" value="ECO:0007669"/>
    <property type="project" value="UniProtKB-KW"/>
</dbReference>
<dbReference type="OrthoDB" id="10004641at2759"/>
<dbReference type="InterPro" id="IPR036236">
    <property type="entry name" value="Znf_C2H2_sf"/>
</dbReference>
<evidence type="ECO:0000256" key="3">
    <source>
        <dbReference type="ARBA" id="ARBA00022737"/>
    </source>
</evidence>
<keyword evidence="10" id="KW-1185">Reference proteome</keyword>
<dbReference type="Proteomes" id="UP000515158">
    <property type="component" value="Unplaced"/>
</dbReference>
<feature type="compositionally biased region" description="Low complexity" evidence="8">
    <location>
        <begin position="165"/>
        <end position="179"/>
    </location>
</feature>
<feature type="compositionally biased region" description="Basic and acidic residues" evidence="8">
    <location>
        <begin position="196"/>
        <end position="210"/>
    </location>
</feature>
<sequence length="391" mass="43592">MSVEPDDAVQGHLASNSNNPMWSQPMAIEVDELSQRLQGTGISEEESMLCVQRPPSPELVSDEDWIQICDDLDPENPKREHYLEVLRSAAIELSAPESPKTEHYVDVLGSASPVGGGTSSSTDQLSPMPESPRSASPVVEILALASLLVAAQPSSPPSPVDEAMDTSAASAATDPPAEETACERPSRVGRRTRSTAKKDMTAGSKEDATARKRRGRRPAAATNKKTGQRTKRRSPVLECDLRCEQCDKKFKRRDYLRRHENLVHKNLKPKCSECGEEFSGRTILTRHMKTIHGLNAQGELLYQAKTQCDYPGCDFRTHRPADKLRAHIESVHKDKLHQVLRCRLTRGQVAPVPCKFIFFSEKCRTQHEERRTAGHTRQPEQPEQSSCNREE</sequence>
<dbReference type="RefSeq" id="XP_034249235.1">
    <property type="nucleotide sequence ID" value="XM_034393344.1"/>
</dbReference>
<feature type="region of interest" description="Disordered" evidence="8">
    <location>
        <begin position="369"/>
        <end position="391"/>
    </location>
</feature>
<accession>A0A6P8ZVR9</accession>
<dbReference type="AlphaFoldDB" id="A0A6P8ZVR9"/>
<dbReference type="Gene3D" id="3.30.160.60">
    <property type="entry name" value="Classic Zinc Finger"/>
    <property type="match status" value="2"/>
</dbReference>
<evidence type="ECO:0000256" key="2">
    <source>
        <dbReference type="ARBA" id="ARBA00022723"/>
    </source>
</evidence>
<dbReference type="PROSITE" id="PS00028">
    <property type="entry name" value="ZINC_FINGER_C2H2_1"/>
    <property type="match status" value="2"/>
</dbReference>
<evidence type="ECO:0000313" key="10">
    <source>
        <dbReference type="Proteomes" id="UP000515158"/>
    </source>
</evidence>
<feature type="region of interest" description="Disordered" evidence="8">
    <location>
        <begin position="152"/>
        <end position="234"/>
    </location>
</feature>
<feature type="compositionally biased region" description="Polar residues" evidence="8">
    <location>
        <begin position="13"/>
        <end position="22"/>
    </location>
</feature>
<dbReference type="Pfam" id="PF00096">
    <property type="entry name" value="zf-C2H2"/>
    <property type="match status" value="2"/>
</dbReference>